<dbReference type="GO" id="GO:0006355">
    <property type="term" value="P:regulation of DNA-templated transcription"/>
    <property type="evidence" value="ECO:0007669"/>
    <property type="project" value="InterPro"/>
</dbReference>
<gene>
    <name evidence="4" type="primary">yacG</name>
    <name evidence="4" type="ORF">GF068_29320</name>
</gene>
<evidence type="ECO:0000256" key="3">
    <source>
        <dbReference type="SAM" id="MobiDB-lite"/>
    </source>
</evidence>
<accession>A0A6N7PVA6</accession>
<feature type="region of interest" description="Disordered" evidence="3">
    <location>
        <begin position="44"/>
        <end position="77"/>
    </location>
</feature>
<evidence type="ECO:0000313" key="5">
    <source>
        <dbReference type="Proteomes" id="UP000440224"/>
    </source>
</evidence>
<dbReference type="HAMAP" id="MF_00649">
    <property type="entry name" value="DNA_gyrase_inhibitor_YacG"/>
    <property type="match status" value="1"/>
</dbReference>
<dbReference type="PANTHER" id="PTHR36150:SF1">
    <property type="entry name" value="DNA GYRASE INHIBITOR YACG"/>
    <property type="match status" value="1"/>
</dbReference>
<sequence>MGASSRPVCPQCGREAVLGPENKARPFCSARCKMLDLERWFTGGYRVPGPPVDTSMLEGEGALREDDFDEAKGDEET</sequence>
<dbReference type="Gene3D" id="3.30.50.10">
    <property type="entry name" value="Erythroid Transcription Factor GATA-1, subunit A"/>
    <property type="match status" value="1"/>
</dbReference>
<reference evidence="4 5" key="1">
    <citation type="submission" date="2019-10" db="EMBL/GenBank/DDBJ databases">
        <title>A soil myxobacterium in the family Polyangiaceae.</title>
        <authorList>
            <person name="Li Y."/>
            <person name="Wang J."/>
        </authorList>
    </citation>
    <scope>NUCLEOTIDE SEQUENCE [LARGE SCALE GENOMIC DNA]</scope>
    <source>
        <strain evidence="4 5">DSM 14734</strain>
    </source>
</reference>
<dbReference type="Pfam" id="PF03884">
    <property type="entry name" value="YacG"/>
    <property type="match status" value="1"/>
</dbReference>
<evidence type="ECO:0000256" key="2">
    <source>
        <dbReference type="ARBA" id="ARBA00022833"/>
    </source>
</evidence>
<dbReference type="SUPFAM" id="SSF57716">
    <property type="entry name" value="Glucocorticoid receptor-like (DNA-binding domain)"/>
    <property type="match status" value="1"/>
</dbReference>
<dbReference type="PANTHER" id="PTHR36150">
    <property type="entry name" value="DNA GYRASE INHIBITOR YACG"/>
    <property type="match status" value="1"/>
</dbReference>
<dbReference type="RefSeq" id="WP_153822780.1">
    <property type="nucleotide sequence ID" value="NZ_WJIE01000009.1"/>
</dbReference>
<dbReference type="GO" id="GO:0008270">
    <property type="term" value="F:zinc ion binding"/>
    <property type="evidence" value="ECO:0007669"/>
    <property type="project" value="InterPro"/>
</dbReference>
<name>A0A6N7PVA6_9BACT</name>
<comment type="caution">
    <text evidence="4">The sequence shown here is derived from an EMBL/GenBank/DDBJ whole genome shotgun (WGS) entry which is preliminary data.</text>
</comment>
<keyword evidence="2" id="KW-0862">Zinc</keyword>
<evidence type="ECO:0000313" key="4">
    <source>
        <dbReference type="EMBL" id="MRG95988.1"/>
    </source>
</evidence>
<keyword evidence="1" id="KW-0479">Metal-binding</keyword>
<protein>
    <submittedName>
        <fullName evidence="4">DNA gyrase inhibitor YacG</fullName>
    </submittedName>
</protein>
<evidence type="ECO:0000256" key="1">
    <source>
        <dbReference type="ARBA" id="ARBA00022723"/>
    </source>
</evidence>
<dbReference type="InterPro" id="IPR005584">
    <property type="entry name" value="DNA_gyrase_inhibitor_YacG"/>
</dbReference>
<proteinExistence type="inferred from homology"/>
<dbReference type="OrthoDB" id="9809663at2"/>
<dbReference type="InterPro" id="IPR013088">
    <property type="entry name" value="Znf_NHR/GATA"/>
</dbReference>
<dbReference type="AlphaFoldDB" id="A0A6N7PVA6"/>
<keyword evidence="5" id="KW-1185">Reference proteome</keyword>
<feature type="compositionally biased region" description="Acidic residues" evidence="3">
    <location>
        <begin position="66"/>
        <end position="77"/>
    </location>
</feature>
<organism evidence="4 5">
    <name type="scientific">Polyangium spumosum</name>
    <dbReference type="NCBI Taxonomy" id="889282"/>
    <lineage>
        <taxon>Bacteria</taxon>
        <taxon>Pseudomonadati</taxon>
        <taxon>Myxococcota</taxon>
        <taxon>Polyangia</taxon>
        <taxon>Polyangiales</taxon>
        <taxon>Polyangiaceae</taxon>
        <taxon>Polyangium</taxon>
    </lineage>
</organism>
<dbReference type="Proteomes" id="UP000440224">
    <property type="component" value="Unassembled WGS sequence"/>
</dbReference>
<dbReference type="EMBL" id="WJIE01000009">
    <property type="protein sequence ID" value="MRG95988.1"/>
    <property type="molecule type" value="Genomic_DNA"/>
</dbReference>